<proteinExistence type="predicted"/>
<dbReference type="PANTHER" id="PTHR43304:SF1">
    <property type="entry name" value="PAC DOMAIN-CONTAINING PROTEIN"/>
    <property type="match status" value="1"/>
</dbReference>
<organism evidence="13">
    <name type="scientific">uncultured Lysobacter sp</name>
    <dbReference type="NCBI Taxonomy" id="271060"/>
    <lineage>
        <taxon>Bacteria</taxon>
        <taxon>Pseudomonadati</taxon>
        <taxon>Pseudomonadota</taxon>
        <taxon>Gammaproteobacteria</taxon>
        <taxon>Lysobacterales</taxon>
        <taxon>Lysobacteraceae</taxon>
        <taxon>Lysobacter</taxon>
        <taxon>environmental samples</taxon>
    </lineage>
</organism>
<dbReference type="Gene3D" id="1.10.287.130">
    <property type="match status" value="1"/>
</dbReference>
<dbReference type="SMART" id="SM00388">
    <property type="entry name" value="HisKA"/>
    <property type="match status" value="1"/>
</dbReference>
<dbReference type="PROSITE" id="PS50109">
    <property type="entry name" value="HIS_KIN"/>
    <property type="match status" value="1"/>
</dbReference>
<dbReference type="Gene3D" id="2.10.70.100">
    <property type="match status" value="1"/>
</dbReference>
<feature type="domain" description="PAC" evidence="12">
    <location>
        <begin position="86"/>
        <end position="140"/>
    </location>
</feature>
<feature type="modified residue" description="4-aspartylphosphate" evidence="8">
    <location>
        <position position="849"/>
    </location>
</feature>
<reference evidence="13" key="1">
    <citation type="submission" date="2020-02" db="EMBL/GenBank/DDBJ databases">
        <authorList>
            <person name="Meier V. D."/>
        </authorList>
    </citation>
    <scope>NUCLEOTIDE SEQUENCE</scope>
    <source>
        <strain evidence="13">AVDCRST_MAG71</strain>
    </source>
</reference>
<keyword evidence="4 13" id="KW-0808">Transferase</keyword>
<accession>A0A6J4M609</accession>
<dbReference type="Pfam" id="PF08447">
    <property type="entry name" value="PAS_3"/>
    <property type="match status" value="2"/>
</dbReference>
<dbReference type="CDD" id="cd17580">
    <property type="entry name" value="REC_2_DhkD-like"/>
    <property type="match status" value="1"/>
</dbReference>
<dbReference type="InterPro" id="IPR011006">
    <property type="entry name" value="CheY-like_superfamily"/>
</dbReference>
<dbReference type="Gene3D" id="3.30.450.20">
    <property type="entry name" value="PAS domain"/>
    <property type="match status" value="4"/>
</dbReference>
<evidence type="ECO:0000259" key="11">
    <source>
        <dbReference type="PROSITE" id="PS50112"/>
    </source>
</evidence>
<dbReference type="Gene3D" id="3.40.50.2300">
    <property type="match status" value="1"/>
</dbReference>
<dbReference type="Pfam" id="PF00512">
    <property type="entry name" value="HisKA"/>
    <property type="match status" value="1"/>
</dbReference>
<dbReference type="Gene3D" id="3.30.565.10">
    <property type="entry name" value="Histidine kinase-like ATPase, C-terminal domain"/>
    <property type="match status" value="1"/>
</dbReference>
<dbReference type="SUPFAM" id="SSF55785">
    <property type="entry name" value="PYP-like sensor domain (PAS domain)"/>
    <property type="match status" value="4"/>
</dbReference>
<dbReference type="SUPFAM" id="SSF55874">
    <property type="entry name" value="ATPase domain of HSP90 chaperone/DNA topoisomerase II/histidine kinase"/>
    <property type="match status" value="1"/>
</dbReference>
<dbReference type="PROSITE" id="PS50113">
    <property type="entry name" value="PAC"/>
    <property type="match status" value="4"/>
</dbReference>
<dbReference type="SMART" id="SM00086">
    <property type="entry name" value="PAC"/>
    <property type="match status" value="4"/>
</dbReference>
<gene>
    <name evidence="13" type="ORF">AVDCRST_MAG71-2762</name>
</gene>
<dbReference type="InterPro" id="IPR005467">
    <property type="entry name" value="His_kinase_dom"/>
</dbReference>
<feature type="domain" description="Response regulatory" evidence="10">
    <location>
        <begin position="802"/>
        <end position="915"/>
    </location>
</feature>
<feature type="domain" description="PAS" evidence="11">
    <location>
        <begin position="283"/>
        <end position="319"/>
    </location>
</feature>
<dbReference type="FunFam" id="3.30.565.10:FF:000006">
    <property type="entry name" value="Sensor histidine kinase WalK"/>
    <property type="match status" value="1"/>
</dbReference>
<keyword evidence="5 13" id="KW-0418">Kinase</keyword>
<keyword evidence="13" id="KW-0489">Methyltransferase</keyword>
<dbReference type="SUPFAM" id="SSF52172">
    <property type="entry name" value="CheY-like"/>
    <property type="match status" value="1"/>
</dbReference>
<name>A0A6J4M609_9GAMM</name>
<evidence type="ECO:0000256" key="1">
    <source>
        <dbReference type="ARBA" id="ARBA00000085"/>
    </source>
</evidence>
<evidence type="ECO:0000256" key="7">
    <source>
        <dbReference type="ARBA" id="ARBA00023136"/>
    </source>
</evidence>
<dbReference type="GO" id="GO:0032259">
    <property type="term" value="P:methylation"/>
    <property type="evidence" value="ECO:0007669"/>
    <property type="project" value="UniProtKB-KW"/>
</dbReference>
<dbReference type="InterPro" id="IPR000700">
    <property type="entry name" value="PAS-assoc_C"/>
</dbReference>
<feature type="domain" description="PAC" evidence="12">
    <location>
        <begin position="493"/>
        <end position="545"/>
    </location>
</feature>
<dbReference type="SMART" id="SM00091">
    <property type="entry name" value="PAS"/>
    <property type="match status" value="4"/>
</dbReference>
<sequence>MNTSANPAWPGEQAGTALDTVLFESSPDCVKILDVQGRLLAMNQHGQCTMEIDNFASVSGQHWHALWPQDSYTEIQAALDGARAGRVSRFSAFCPTAKGTPKWWDVTVTPIIGSSGAVDSILSVSRDITDLHRVQEEQRETAARLRFVLEAAQVGEWELDLATGAARTSAVHDRCFGYPEPLDAWSYQRLMEHVHPEDRARVADAMRNALGSLDGWHLDCRIVWPDGSVHWISSSGRVYRSASGTPSRLLGAVLDITAHKRAEAELRAAGERALASAAQAERERRRLDALLEAAPVAIFYADPNGRLVLANAATRLLWGDYPISGGVDEYGEWKGWWADGSPRHGEALAASDWPLARALRGEDVRQNVVEIEPFGEPGTRRTIVIQAAPVHASDGSIEGAVVAQMDVSDRVRAEAGLRESEAKFRTIAEAMPQMVWSTLPDGSADYYNRQWYEFTGVPDGSTDGEAWNGIFHPDDQARAWTRWAHSLATGERYEIEYRLHHHTGEYRWVLGRALPVRDEAGGIIRWMGSCTDIHEQKLVQTALQQSEETLRQADRRKDEFLAMLAHELRNPLAPISTAAELLRLSARDEKRVMQASAIITRQVRHMTELVDDLLDVSRVTRGLVTLDREILDLRAAVRGAIEQVAPLIDGRRHTLSLRSSATPLWVNGDRTRLTQIVANLLNNAAKYTPPGGQITLDVRATDDRVQVTVQDDGNGIDGKLLPHVFALFTQAERTPDRAQGGLGIGLALVKSLTTLHGGHITAHSAGPGRGSTFILSLPATGAPANEAQCNVRGHPSADAPLHLAVVDDNVDAAQSLASLLEAHGHRVSTFHCAESALQADVCADGYILDIGLPGMTGYELAHRLRNGAGRSALIVALSGYGQPQDRALSREAGFDAHFVKPLDPVPLLAALAAHPKTAP</sequence>
<dbReference type="InterPro" id="IPR036890">
    <property type="entry name" value="HATPase_C_sf"/>
</dbReference>
<dbReference type="PROSITE" id="PS50112">
    <property type="entry name" value="PAS"/>
    <property type="match status" value="1"/>
</dbReference>
<dbReference type="AlphaFoldDB" id="A0A6J4M609"/>
<evidence type="ECO:0000256" key="4">
    <source>
        <dbReference type="ARBA" id="ARBA00022679"/>
    </source>
</evidence>
<dbReference type="InterPro" id="IPR003661">
    <property type="entry name" value="HisK_dim/P_dom"/>
</dbReference>
<evidence type="ECO:0000256" key="5">
    <source>
        <dbReference type="ARBA" id="ARBA00022777"/>
    </source>
</evidence>
<dbReference type="GO" id="GO:0008168">
    <property type="term" value="F:methyltransferase activity"/>
    <property type="evidence" value="ECO:0007669"/>
    <property type="project" value="UniProtKB-KW"/>
</dbReference>
<keyword evidence="6" id="KW-0902">Two-component regulatory system</keyword>
<dbReference type="EC" id="2.7.13.3" evidence="2"/>
<comment type="catalytic activity">
    <reaction evidence="1">
        <text>ATP + protein L-histidine = ADP + protein N-phospho-L-histidine.</text>
        <dbReference type="EC" id="2.7.13.3"/>
    </reaction>
</comment>
<dbReference type="InterPro" id="IPR036097">
    <property type="entry name" value="HisK_dim/P_sf"/>
</dbReference>
<dbReference type="InterPro" id="IPR052162">
    <property type="entry name" value="Sensor_kinase/Photoreceptor"/>
</dbReference>
<dbReference type="PANTHER" id="PTHR43304">
    <property type="entry name" value="PHYTOCHROME-LIKE PROTEIN CPH1"/>
    <property type="match status" value="1"/>
</dbReference>
<feature type="domain" description="PAC" evidence="12">
    <location>
        <begin position="367"/>
        <end position="419"/>
    </location>
</feature>
<dbReference type="CDD" id="cd00075">
    <property type="entry name" value="HATPase"/>
    <property type="match status" value="1"/>
</dbReference>
<feature type="domain" description="PAC" evidence="12">
    <location>
        <begin position="216"/>
        <end position="268"/>
    </location>
</feature>
<evidence type="ECO:0000256" key="8">
    <source>
        <dbReference type="PROSITE-ProRule" id="PRU00169"/>
    </source>
</evidence>
<feature type="domain" description="Histidine kinase" evidence="9">
    <location>
        <begin position="563"/>
        <end position="781"/>
    </location>
</feature>
<dbReference type="GO" id="GO:0005886">
    <property type="term" value="C:plasma membrane"/>
    <property type="evidence" value="ECO:0007669"/>
    <property type="project" value="UniProtKB-ARBA"/>
</dbReference>
<dbReference type="CDD" id="cd00082">
    <property type="entry name" value="HisKA"/>
    <property type="match status" value="1"/>
</dbReference>
<dbReference type="InterPro" id="IPR035965">
    <property type="entry name" value="PAS-like_dom_sf"/>
</dbReference>
<dbReference type="FunFam" id="1.10.287.130:FF:000001">
    <property type="entry name" value="Two-component sensor histidine kinase"/>
    <property type="match status" value="1"/>
</dbReference>
<dbReference type="InterPro" id="IPR013656">
    <property type="entry name" value="PAS_4"/>
</dbReference>
<dbReference type="EMBL" id="CADCUA010000647">
    <property type="protein sequence ID" value="CAA9350457.1"/>
    <property type="molecule type" value="Genomic_DNA"/>
</dbReference>
<dbReference type="SMART" id="SM00448">
    <property type="entry name" value="REC"/>
    <property type="match status" value="1"/>
</dbReference>
<evidence type="ECO:0000259" key="10">
    <source>
        <dbReference type="PROSITE" id="PS50110"/>
    </source>
</evidence>
<dbReference type="InterPro" id="IPR001789">
    <property type="entry name" value="Sig_transdc_resp-reg_receiver"/>
</dbReference>
<keyword evidence="3 8" id="KW-0597">Phosphoprotein</keyword>
<evidence type="ECO:0000259" key="9">
    <source>
        <dbReference type="PROSITE" id="PS50109"/>
    </source>
</evidence>
<evidence type="ECO:0000313" key="13">
    <source>
        <dbReference type="EMBL" id="CAA9350457.1"/>
    </source>
</evidence>
<dbReference type="NCBIfam" id="TIGR00229">
    <property type="entry name" value="sensory_box"/>
    <property type="match status" value="3"/>
</dbReference>
<evidence type="ECO:0000256" key="6">
    <source>
        <dbReference type="ARBA" id="ARBA00023012"/>
    </source>
</evidence>
<dbReference type="PROSITE" id="PS50110">
    <property type="entry name" value="RESPONSE_REGULATORY"/>
    <property type="match status" value="1"/>
</dbReference>
<dbReference type="SMART" id="SM00387">
    <property type="entry name" value="HATPase_c"/>
    <property type="match status" value="1"/>
</dbReference>
<protein>
    <recommendedName>
        <fullName evidence="2">histidine kinase</fullName>
        <ecNumber evidence="2">2.7.13.3</ecNumber>
    </recommendedName>
</protein>
<evidence type="ECO:0000256" key="2">
    <source>
        <dbReference type="ARBA" id="ARBA00012438"/>
    </source>
</evidence>
<dbReference type="GO" id="GO:0000155">
    <property type="term" value="F:phosphorelay sensor kinase activity"/>
    <property type="evidence" value="ECO:0007669"/>
    <property type="project" value="InterPro"/>
</dbReference>
<dbReference type="PRINTS" id="PR00344">
    <property type="entry name" value="BCTRLSENSOR"/>
</dbReference>
<evidence type="ECO:0000256" key="3">
    <source>
        <dbReference type="ARBA" id="ARBA00022553"/>
    </source>
</evidence>
<dbReference type="InterPro" id="IPR013655">
    <property type="entry name" value="PAS_fold_3"/>
</dbReference>
<dbReference type="InterPro" id="IPR003594">
    <property type="entry name" value="HATPase_dom"/>
</dbReference>
<dbReference type="Pfam" id="PF08448">
    <property type="entry name" value="PAS_4"/>
    <property type="match status" value="2"/>
</dbReference>
<dbReference type="CDD" id="cd00130">
    <property type="entry name" value="PAS"/>
    <property type="match status" value="2"/>
</dbReference>
<dbReference type="Pfam" id="PF00072">
    <property type="entry name" value="Response_reg"/>
    <property type="match status" value="1"/>
</dbReference>
<dbReference type="Pfam" id="PF02518">
    <property type="entry name" value="HATPase_c"/>
    <property type="match status" value="1"/>
</dbReference>
<keyword evidence="7" id="KW-0472">Membrane</keyword>
<dbReference type="InterPro" id="IPR004358">
    <property type="entry name" value="Sig_transdc_His_kin-like_C"/>
</dbReference>
<evidence type="ECO:0000259" key="12">
    <source>
        <dbReference type="PROSITE" id="PS50113"/>
    </source>
</evidence>
<dbReference type="SUPFAM" id="SSF47384">
    <property type="entry name" value="Homodimeric domain of signal transducing histidine kinase"/>
    <property type="match status" value="1"/>
</dbReference>
<dbReference type="InterPro" id="IPR001610">
    <property type="entry name" value="PAC"/>
</dbReference>
<dbReference type="InterPro" id="IPR000014">
    <property type="entry name" value="PAS"/>
</dbReference>
<dbReference type="FunFam" id="3.30.450.20:FF:000099">
    <property type="entry name" value="Sensory box sensor histidine kinase"/>
    <property type="match status" value="1"/>
</dbReference>